<name>A0ABU1MNK8_9SPHN</name>
<protein>
    <submittedName>
        <fullName evidence="1">Uncharacterized protein</fullName>
    </submittedName>
</protein>
<dbReference type="EMBL" id="JAVDRD010000005">
    <property type="protein sequence ID" value="MDR6511507.1"/>
    <property type="molecule type" value="Genomic_DNA"/>
</dbReference>
<comment type="caution">
    <text evidence="1">The sequence shown here is derived from an EMBL/GenBank/DDBJ whole genome shotgun (WGS) entry which is preliminary data.</text>
</comment>
<sequence length="91" mass="10274">MTALSPRNLMRDEAERTAAEIKAYMATRDELLRGAKLANRTAQRHPAGSNDWAHNRRLHHRMIELAAACTWAALGCDVSRRAVRAYRECGL</sequence>
<reference evidence="1 2" key="1">
    <citation type="submission" date="2023-07" db="EMBL/GenBank/DDBJ databases">
        <title>Sorghum-associated microbial communities from plants grown in Nebraska, USA.</title>
        <authorList>
            <person name="Schachtman D."/>
        </authorList>
    </citation>
    <scope>NUCLEOTIDE SEQUENCE [LARGE SCALE GENOMIC DNA]</scope>
    <source>
        <strain evidence="1 2">DS1027</strain>
    </source>
</reference>
<evidence type="ECO:0000313" key="1">
    <source>
        <dbReference type="EMBL" id="MDR6511507.1"/>
    </source>
</evidence>
<dbReference type="Proteomes" id="UP001184150">
    <property type="component" value="Unassembled WGS sequence"/>
</dbReference>
<gene>
    <name evidence="1" type="ORF">J2792_002379</name>
</gene>
<dbReference type="RefSeq" id="WP_309805376.1">
    <property type="nucleotide sequence ID" value="NZ_JAVDRD010000005.1"/>
</dbReference>
<evidence type="ECO:0000313" key="2">
    <source>
        <dbReference type="Proteomes" id="UP001184150"/>
    </source>
</evidence>
<proteinExistence type="predicted"/>
<accession>A0ABU1MNK8</accession>
<organism evidence="1 2">
    <name type="scientific">Novosphingobium capsulatum</name>
    <dbReference type="NCBI Taxonomy" id="13688"/>
    <lineage>
        <taxon>Bacteria</taxon>
        <taxon>Pseudomonadati</taxon>
        <taxon>Pseudomonadota</taxon>
        <taxon>Alphaproteobacteria</taxon>
        <taxon>Sphingomonadales</taxon>
        <taxon>Sphingomonadaceae</taxon>
        <taxon>Novosphingobium</taxon>
    </lineage>
</organism>
<keyword evidence="2" id="KW-1185">Reference proteome</keyword>